<keyword evidence="1" id="KW-1133">Transmembrane helix</keyword>
<dbReference type="Proteomes" id="UP000074108">
    <property type="component" value="Unassembled WGS sequence"/>
</dbReference>
<reference evidence="2 3" key="1">
    <citation type="journal article" date="2016" name="Front. Microbiol.">
        <title>Microevolution Analysis of Bacillus coahuilensis Unveils Differences in Phosphorus Acquisition Strategies and Their Regulation.</title>
        <authorList>
            <person name="Gomez-Lunar Z."/>
            <person name="Hernandez-Gonzalez I."/>
            <person name="Rodriguez-Torres M.D."/>
            <person name="Souza V."/>
            <person name="Olmedo-Alvarez G."/>
        </authorList>
    </citation>
    <scope>NUCLEOTIDE SEQUENCE [LARGE SCALE GENOMIC DNA]</scope>
    <source>
        <strain evidence="3">p1.1.43</strain>
    </source>
</reference>
<dbReference type="EMBL" id="LDYG01000019">
    <property type="protein sequence ID" value="KUP07944.1"/>
    <property type="molecule type" value="Genomic_DNA"/>
</dbReference>
<dbReference type="OrthoDB" id="2454520at2"/>
<evidence type="ECO:0000313" key="2">
    <source>
        <dbReference type="EMBL" id="KUP07944.1"/>
    </source>
</evidence>
<proteinExistence type="predicted"/>
<keyword evidence="1" id="KW-0472">Membrane</keyword>
<protein>
    <submittedName>
        <fullName evidence="2">SigE-dependent sporulation protein</fullName>
    </submittedName>
</protein>
<organism evidence="2 3">
    <name type="scientific">Bacillus coahuilensis p1.1.43</name>
    <dbReference type="NCBI Taxonomy" id="1150625"/>
    <lineage>
        <taxon>Bacteria</taxon>
        <taxon>Bacillati</taxon>
        <taxon>Bacillota</taxon>
        <taxon>Bacilli</taxon>
        <taxon>Bacillales</taxon>
        <taxon>Bacillaceae</taxon>
        <taxon>Bacillus</taxon>
    </lineage>
</organism>
<comment type="caution">
    <text evidence="2">The sequence shown here is derived from an EMBL/GenBank/DDBJ whole genome shotgun (WGS) entry which is preliminary data.</text>
</comment>
<dbReference type="InterPro" id="IPR025428">
    <property type="entry name" value="Spore_YhaL"/>
</dbReference>
<dbReference type="AlphaFoldDB" id="A0A147KB04"/>
<keyword evidence="3" id="KW-1185">Reference proteome</keyword>
<name>A0A147KB04_9BACI</name>
<accession>A0A147KB04</accession>
<evidence type="ECO:0000256" key="1">
    <source>
        <dbReference type="SAM" id="Phobius"/>
    </source>
</evidence>
<evidence type="ECO:0000313" key="3">
    <source>
        <dbReference type="Proteomes" id="UP000074108"/>
    </source>
</evidence>
<dbReference type="PATRIC" id="fig|1150625.3.peg.851"/>
<dbReference type="RefSeq" id="WP_010171362.1">
    <property type="nucleotide sequence ID" value="NZ_LDYG01000019.1"/>
</dbReference>
<feature type="transmembrane region" description="Helical" evidence="1">
    <location>
        <begin position="6"/>
        <end position="22"/>
    </location>
</feature>
<keyword evidence="1" id="KW-0812">Transmembrane</keyword>
<gene>
    <name evidence="2" type="ORF">Q75_04080</name>
</gene>
<dbReference type="Pfam" id="PF14147">
    <property type="entry name" value="Spore_YhaL"/>
    <property type="match status" value="1"/>
</dbReference>
<sequence length="61" mass="7338">MVLPIWIYFVIAGIIFSGLMALKSGKEERELEEAWIEKEGNIYLERMEKEREERDKYKQTV</sequence>
<dbReference type="STRING" id="1150625.Q75_04080"/>